<keyword evidence="3" id="KW-1185">Reference proteome</keyword>
<evidence type="ECO:0000313" key="2">
    <source>
        <dbReference type="EMBL" id="PAV80891.1"/>
    </source>
</evidence>
<dbReference type="EMBL" id="LIAE01007222">
    <property type="protein sequence ID" value="PAV80891.1"/>
    <property type="molecule type" value="Genomic_DNA"/>
</dbReference>
<evidence type="ECO:0008006" key="4">
    <source>
        <dbReference type="Google" id="ProtNLM"/>
    </source>
</evidence>
<comment type="caution">
    <text evidence="2">The sequence shown here is derived from an EMBL/GenBank/DDBJ whole genome shotgun (WGS) entry which is preliminary data.</text>
</comment>
<dbReference type="Proteomes" id="UP000218231">
    <property type="component" value="Unassembled WGS sequence"/>
</dbReference>
<accession>A0A2A2L3Q1</accession>
<dbReference type="STRING" id="2018661.A0A2A2L3Q1"/>
<proteinExistence type="predicted"/>
<gene>
    <name evidence="2" type="ORF">WR25_06896</name>
</gene>
<feature type="region of interest" description="Disordered" evidence="1">
    <location>
        <begin position="1"/>
        <end position="61"/>
    </location>
</feature>
<dbReference type="OrthoDB" id="5862088at2759"/>
<feature type="compositionally biased region" description="Polar residues" evidence="1">
    <location>
        <begin position="194"/>
        <end position="205"/>
    </location>
</feature>
<protein>
    <recommendedName>
        <fullName evidence="4">BTB domain-containing protein</fullName>
    </recommendedName>
</protein>
<name>A0A2A2L3Q1_9BILA</name>
<evidence type="ECO:0000313" key="3">
    <source>
        <dbReference type="Proteomes" id="UP000218231"/>
    </source>
</evidence>
<feature type="region of interest" description="Disordered" evidence="1">
    <location>
        <begin position="180"/>
        <end position="206"/>
    </location>
</feature>
<evidence type="ECO:0000256" key="1">
    <source>
        <dbReference type="SAM" id="MobiDB-lite"/>
    </source>
</evidence>
<dbReference type="AlphaFoldDB" id="A0A2A2L3Q1"/>
<sequence>MSEVAADNFEKNELIDTCESISTESGEEEQNSSKLFEQVEQEQKHEQDDKIDVKENPDEVPVGGVVDLETGTREINLTGGNRVLIHQEFAYESIYPIGKSFDEMMHGSGDHIQFELNFKLHKDGLKEIGKMNSVVQSNPMVIYHDYVLYGYYYSLHVKEHIDKNVYLQFDLHPIGSTLSQSDKSIQKGHAGDNSIPNQKAPQTKNETLEVGHRMYSLKQIGMHYECDELIPLSKIVESVKLTVAKSYFDIFEYYVKPKPNPSIAPANAAALETILSGEKPNGWDLVLTVGEGHPQFFYVHAKIIAHASTALEVMLRTHHSLGDFAMMATGEQRLLTYFYSKCIILPPFDAFARVGRLLSFLFDRNQIDEFFAQWQDIVVNEILNAESTRSYLEVVIEHLIGIYSAPYGAMPVAKRVAVTKLASIIQMHYGTVDELKKDLEKYKDYSKHLDMILGSVDRFYSVVTSITKRLSQ</sequence>
<feature type="compositionally biased region" description="Basic and acidic residues" evidence="1">
    <location>
        <begin position="41"/>
        <end position="57"/>
    </location>
</feature>
<organism evidence="2 3">
    <name type="scientific">Diploscapter pachys</name>
    <dbReference type="NCBI Taxonomy" id="2018661"/>
    <lineage>
        <taxon>Eukaryota</taxon>
        <taxon>Metazoa</taxon>
        <taxon>Ecdysozoa</taxon>
        <taxon>Nematoda</taxon>
        <taxon>Chromadorea</taxon>
        <taxon>Rhabditida</taxon>
        <taxon>Rhabditina</taxon>
        <taxon>Rhabditomorpha</taxon>
        <taxon>Rhabditoidea</taxon>
        <taxon>Rhabditidae</taxon>
        <taxon>Diploscapter</taxon>
    </lineage>
</organism>
<reference evidence="2 3" key="1">
    <citation type="journal article" date="2017" name="Curr. Biol.">
        <title>Genome architecture and evolution of a unichromosomal asexual nematode.</title>
        <authorList>
            <person name="Fradin H."/>
            <person name="Zegar C."/>
            <person name="Gutwein M."/>
            <person name="Lucas J."/>
            <person name="Kovtun M."/>
            <person name="Corcoran D."/>
            <person name="Baugh L.R."/>
            <person name="Kiontke K."/>
            <person name="Gunsalus K."/>
            <person name="Fitch D.H."/>
            <person name="Piano F."/>
        </authorList>
    </citation>
    <scope>NUCLEOTIDE SEQUENCE [LARGE SCALE GENOMIC DNA]</scope>
    <source>
        <strain evidence="2">PF1309</strain>
    </source>
</reference>